<evidence type="ECO:0000256" key="1">
    <source>
        <dbReference type="SAM" id="Phobius"/>
    </source>
</evidence>
<evidence type="ECO:0000313" key="3">
    <source>
        <dbReference type="Proteomes" id="UP000430272"/>
    </source>
</evidence>
<gene>
    <name evidence="2" type="ORF">GRI47_12840</name>
</gene>
<dbReference type="AlphaFoldDB" id="A0A844Y9U7"/>
<name>A0A844Y9U7_9SPHN</name>
<organism evidence="2 3">
    <name type="scientific">Qipengyuania pelagi</name>
    <dbReference type="NCBI Taxonomy" id="994320"/>
    <lineage>
        <taxon>Bacteria</taxon>
        <taxon>Pseudomonadati</taxon>
        <taxon>Pseudomonadota</taxon>
        <taxon>Alphaproteobacteria</taxon>
        <taxon>Sphingomonadales</taxon>
        <taxon>Erythrobacteraceae</taxon>
        <taxon>Qipengyuania</taxon>
    </lineage>
</organism>
<dbReference type="RefSeq" id="WP_160661748.1">
    <property type="nucleotide sequence ID" value="NZ_BAABDV010000001.1"/>
</dbReference>
<reference evidence="2 3" key="1">
    <citation type="submission" date="2019-12" db="EMBL/GenBank/DDBJ databases">
        <title>Genomic-based taxomic classification of the family Erythrobacteraceae.</title>
        <authorList>
            <person name="Xu L."/>
        </authorList>
    </citation>
    <scope>NUCLEOTIDE SEQUENCE [LARGE SCALE GENOMIC DNA]</scope>
    <source>
        <strain evidence="2 3">JCM 17468</strain>
    </source>
</reference>
<comment type="caution">
    <text evidence="2">The sequence shown here is derived from an EMBL/GenBank/DDBJ whole genome shotgun (WGS) entry which is preliminary data.</text>
</comment>
<dbReference type="EMBL" id="WTYD01000002">
    <property type="protein sequence ID" value="MXO54885.1"/>
    <property type="molecule type" value="Genomic_DNA"/>
</dbReference>
<feature type="transmembrane region" description="Helical" evidence="1">
    <location>
        <begin position="103"/>
        <end position="124"/>
    </location>
</feature>
<keyword evidence="1" id="KW-0472">Membrane</keyword>
<keyword evidence="3" id="KW-1185">Reference proteome</keyword>
<feature type="transmembrane region" description="Helical" evidence="1">
    <location>
        <begin position="69"/>
        <end position="91"/>
    </location>
</feature>
<feature type="transmembrane region" description="Helical" evidence="1">
    <location>
        <begin position="136"/>
        <end position="156"/>
    </location>
</feature>
<protein>
    <submittedName>
        <fullName evidence="2">Uncharacterized protein</fullName>
    </submittedName>
</protein>
<proteinExistence type="predicted"/>
<keyword evidence="1" id="KW-1133">Transmembrane helix</keyword>
<dbReference type="OrthoDB" id="119964at2"/>
<evidence type="ECO:0000313" key="2">
    <source>
        <dbReference type="EMBL" id="MXO54885.1"/>
    </source>
</evidence>
<feature type="transmembrane region" description="Helical" evidence="1">
    <location>
        <begin position="36"/>
        <end position="57"/>
    </location>
</feature>
<accession>A0A844Y9U7</accession>
<keyword evidence="1" id="KW-0812">Transmembrane</keyword>
<feature type="transmembrane region" description="Helical" evidence="1">
    <location>
        <begin position="168"/>
        <end position="189"/>
    </location>
</feature>
<sequence length="196" mass="20984">MATRSKPVRIGFAISALLSALSILMLAETSAIERETAWILAILPVSLIALALFAGARAGSTKPAASQRYFLRIGGLMAFYLVSLFAAEILIEDHGLTGAPAVILAVLPGLAFAGVVWVFGALIVEEKDEFMRLLHIRQGLIGTGIALTCAAVWGFLETYGFVPHVAAFWWPTIWCFGLGLGAFANKIAYGSWGEVR</sequence>
<dbReference type="Proteomes" id="UP000430272">
    <property type="component" value="Unassembled WGS sequence"/>
</dbReference>